<name>A0ABZ2F5U2_METCP</name>
<accession>A0ABZ2F5U2</accession>
<dbReference type="EMBL" id="CP104311">
    <property type="protein sequence ID" value="WWF02124.1"/>
    <property type="molecule type" value="Genomic_DNA"/>
</dbReference>
<reference evidence="2 3" key="1">
    <citation type="submission" date="2022-09" db="EMBL/GenBank/DDBJ databases">
        <authorList>
            <person name="Giprobiosintez L."/>
        </authorList>
    </citation>
    <scope>NUCLEOTIDE SEQUENCE [LARGE SCALE GENOMIC DNA]</scope>
    <source>
        <strain evidence="3">VKPM-B-12549 (GBS-15)</strain>
    </source>
</reference>
<dbReference type="Pfam" id="PF09604">
    <property type="entry name" value="Potass_KdpF"/>
    <property type="match status" value="1"/>
</dbReference>
<keyword evidence="1" id="KW-0472">Membrane</keyword>
<evidence type="ECO:0000256" key="1">
    <source>
        <dbReference type="SAM" id="Phobius"/>
    </source>
</evidence>
<dbReference type="RefSeq" id="WP_198322461.1">
    <property type="nucleotide sequence ID" value="NZ_CP104311.1"/>
</dbReference>
<evidence type="ECO:0000313" key="2">
    <source>
        <dbReference type="EMBL" id="WWF02124.1"/>
    </source>
</evidence>
<keyword evidence="1" id="KW-1133">Transmembrane helix</keyword>
<proteinExistence type="predicted"/>
<evidence type="ECO:0000313" key="3">
    <source>
        <dbReference type="Proteomes" id="UP001359308"/>
    </source>
</evidence>
<dbReference type="Proteomes" id="UP001359308">
    <property type="component" value="Chromosome"/>
</dbReference>
<dbReference type="InterPro" id="IPR011726">
    <property type="entry name" value="KdpF"/>
</dbReference>
<protein>
    <submittedName>
        <fullName evidence="2">K(+)-transporting ATPase subunit F</fullName>
    </submittedName>
</protein>
<keyword evidence="3" id="KW-1185">Reference proteome</keyword>
<sequence>MSWIHLLGAVLALGIFVYLVFALLFPEEF</sequence>
<keyword evidence="1" id="KW-0812">Transmembrane</keyword>
<feature type="transmembrane region" description="Helical" evidence="1">
    <location>
        <begin position="6"/>
        <end position="25"/>
    </location>
</feature>
<gene>
    <name evidence="2" type="primary">kdpF</name>
    <name evidence="2" type="ORF">N4J17_00410</name>
</gene>
<dbReference type="NCBIfam" id="TIGR02115">
    <property type="entry name" value="potass_kdpF"/>
    <property type="match status" value="1"/>
</dbReference>
<organism evidence="2 3">
    <name type="scientific">Methylococcus capsulatus</name>
    <dbReference type="NCBI Taxonomy" id="414"/>
    <lineage>
        <taxon>Bacteria</taxon>
        <taxon>Pseudomonadati</taxon>
        <taxon>Pseudomonadota</taxon>
        <taxon>Gammaproteobacteria</taxon>
        <taxon>Methylococcales</taxon>
        <taxon>Methylococcaceae</taxon>
        <taxon>Methylococcus</taxon>
    </lineage>
</organism>